<dbReference type="InterPro" id="IPR001466">
    <property type="entry name" value="Beta-lactam-related"/>
</dbReference>
<evidence type="ECO:0000313" key="3">
    <source>
        <dbReference type="EMBL" id="MFB9909010.1"/>
    </source>
</evidence>
<dbReference type="PANTHER" id="PTHR46825">
    <property type="entry name" value="D-ALANYL-D-ALANINE-CARBOXYPEPTIDASE/ENDOPEPTIDASE AMPH"/>
    <property type="match status" value="1"/>
</dbReference>
<evidence type="ECO:0000313" key="4">
    <source>
        <dbReference type="Proteomes" id="UP001589693"/>
    </source>
</evidence>
<evidence type="ECO:0000256" key="1">
    <source>
        <dbReference type="SAM" id="SignalP"/>
    </source>
</evidence>
<dbReference type="EC" id="3.-.-.-" evidence="3"/>
<dbReference type="Pfam" id="PF00144">
    <property type="entry name" value="Beta-lactamase"/>
    <property type="match status" value="1"/>
</dbReference>
<protein>
    <submittedName>
        <fullName evidence="3">Serine hydrolase domain-containing protein</fullName>
        <ecNumber evidence="3">3.-.-.-</ecNumber>
    </submittedName>
</protein>
<dbReference type="RefSeq" id="WP_377861283.1">
    <property type="nucleotide sequence ID" value="NZ_JBHLZU010000032.1"/>
</dbReference>
<feature type="domain" description="Beta-lactamase-related" evidence="2">
    <location>
        <begin position="42"/>
        <end position="363"/>
    </location>
</feature>
<proteinExistence type="predicted"/>
<dbReference type="Gene3D" id="3.40.710.10">
    <property type="entry name" value="DD-peptidase/beta-lactamase superfamily"/>
    <property type="match status" value="1"/>
</dbReference>
<feature type="chain" id="PRO_5045965702" evidence="1">
    <location>
        <begin position="31"/>
        <end position="377"/>
    </location>
</feature>
<keyword evidence="3" id="KW-0378">Hydrolase</keyword>
<dbReference type="PANTHER" id="PTHR46825:SF7">
    <property type="entry name" value="D-ALANYL-D-ALANINE CARBOXYPEPTIDASE"/>
    <property type="match status" value="1"/>
</dbReference>
<dbReference type="InterPro" id="IPR012338">
    <property type="entry name" value="Beta-lactam/transpept-like"/>
</dbReference>
<dbReference type="SUPFAM" id="SSF56601">
    <property type="entry name" value="beta-lactamase/transpeptidase-like"/>
    <property type="match status" value="1"/>
</dbReference>
<feature type="signal peptide" evidence="1">
    <location>
        <begin position="1"/>
        <end position="30"/>
    </location>
</feature>
<evidence type="ECO:0000259" key="2">
    <source>
        <dbReference type="Pfam" id="PF00144"/>
    </source>
</evidence>
<keyword evidence="1" id="KW-0732">Signal</keyword>
<sequence>MRVRTLRRALVGVALISGIAATTLPGTAVAELSAASGRQELARALDHLVRVGGVPGAQAVVSERGRSREVASGAGDLRTGRPFPHQAHVRIGSNTKTFVATVVLQLVAEGRVRLDTAVEQYLPGVVRGNGNDGTRITVRHLLQHTSGLPDYLELVNPLRDRWRHFEAAELVKTALTLRSHFEPGAKWEYSNTNYVLTGMLIEKMTGRSAAEEITRRIITPLGLAATYYPLPHETGVRGPHPRGYQEIDGRRVDFTEQDPSWGGAAGAMVSTGADVNRFFASLLAGRLLPPALLEEMKRTVPADVFPGAAYGLGLIRIPVSCGKEFWGHGGSIPGFRTRGGATADGRAVNVTVNQVLPTEQANAAVMRAVDTAVCSAA</sequence>
<dbReference type="Proteomes" id="UP001589693">
    <property type="component" value="Unassembled WGS sequence"/>
</dbReference>
<name>A0ABV6A759_9PSEU</name>
<dbReference type="InterPro" id="IPR050491">
    <property type="entry name" value="AmpC-like"/>
</dbReference>
<dbReference type="EMBL" id="JBHLZU010000032">
    <property type="protein sequence ID" value="MFB9909010.1"/>
    <property type="molecule type" value="Genomic_DNA"/>
</dbReference>
<accession>A0ABV6A759</accession>
<dbReference type="GO" id="GO:0016787">
    <property type="term" value="F:hydrolase activity"/>
    <property type="evidence" value="ECO:0007669"/>
    <property type="project" value="UniProtKB-KW"/>
</dbReference>
<gene>
    <name evidence="3" type="ORF">ACFFQA_34155</name>
</gene>
<keyword evidence="4" id="KW-1185">Reference proteome</keyword>
<comment type="caution">
    <text evidence="3">The sequence shown here is derived from an EMBL/GenBank/DDBJ whole genome shotgun (WGS) entry which is preliminary data.</text>
</comment>
<organism evidence="3 4">
    <name type="scientific">Allokutzneria oryzae</name>
    <dbReference type="NCBI Taxonomy" id="1378989"/>
    <lineage>
        <taxon>Bacteria</taxon>
        <taxon>Bacillati</taxon>
        <taxon>Actinomycetota</taxon>
        <taxon>Actinomycetes</taxon>
        <taxon>Pseudonocardiales</taxon>
        <taxon>Pseudonocardiaceae</taxon>
        <taxon>Allokutzneria</taxon>
    </lineage>
</organism>
<reference evidence="3 4" key="1">
    <citation type="submission" date="2024-09" db="EMBL/GenBank/DDBJ databases">
        <authorList>
            <person name="Sun Q."/>
            <person name="Mori K."/>
        </authorList>
    </citation>
    <scope>NUCLEOTIDE SEQUENCE [LARGE SCALE GENOMIC DNA]</scope>
    <source>
        <strain evidence="3 4">TBRC 7907</strain>
    </source>
</reference>